<dbReference type="EMBL" id="CAJNNW010024439">
    <property type="protein sequence ID" value="CAE8672445.1"/>
    <property type="molecule type" value="Genomic_DNA"/>
</dbReference>
<feature type="non-terminal residue" evidence="2">
    <location>
        <position position="430"/>
    </location>
</feature>
<dbReference type="InterPro" id="IPR026847">
    <property type="entry name" value="VPS13"/>
</dbReference>
<comment type="caution">
    <text evidence="2">The sequence shown here is derived from an EMBL/GenBank/DDBJ whole genome shotgun (WGS) entry which is preliminary data.</text>
</comment>
<evidence type="ECO:0000313" key="3">
    <source>
        <dbReference type="Proteomes" id="UP000626109"/>
    </source>
</evidence>
<protein>
    <recommendedName>
        <fullName evidence="4">Vacuolar protein sorting-associated protein 13 VPS13 adaptor binding domain-containing protein</fullName>
    </recommendedName>
</protein>
<dbReference type="GO" id="GO:0045053">
    <property type="term" value="P:protein retention in Golgi apparatus"/>
    <property type="evidence" value="ECO:0007669"/>
    <property type="project" value="TreeGrafter"/>
</dbReference>
<evidence type="ECO:0000313" key="2">
    <source>
        <dbReference type="EMBL" id="CAE8672445.1"/>
    </source>
</evidence>
<comment type="similarity">
    <text evidence="1">Belongs to the VPS13 family.</text>
</comment>
<accession>A0A813JDS9</accession>
<gene>
    <name evidence="2" type="ORF">PGLA2088_LOCUS18074</name>
</gene>
<dbReference type="PANTHER" id="PTHR16166">
    <property type="entry name" value="VACUOLAR PROTEIN SORTING-ASSOCIATED PROTEIN VPS13"/>
    <property type="match status" value="1"/>
</dbReference>
<feature type="non-terminal residue" evidence="2">
    <location>
        <position position="1"/>
    </location>
</feature>
<organism evidence="2 3">
    <name type="scientific">Polarella glacialis</name>
    <name type="common">Dinoflagellate</name>
    <dbReference type="NCBI Taxonomy" id="89957"/>
    <lineage>
        <taxon>Eukaryota</taxon>
        <taxon>Sar</taxon>
        <taxon>Alveolata</taxon>
        <taxon>Dinophyceae</taxon>
        <taxon>Suessiales</taxon>
        <taxon>Suessiaceae</taxon>
        <taxon>Polarella</taxon>
    </lineage>
</organism>
<dbReference type="GO" id="GO:0006623">
    <property type="term" value="P:protein targeting to vacuole"/>
    <property type="evidence" value="ECO:0007669"/>
    <property type="project" value="TreeGrafter"/>
</dbReference>
<dbReference type="AlphaFoldDB" id="A0A813JDS9"/>
<evidence type="ECO:0008006" key="4">
    <source>
        <dbReference type="Google" id="ProtNLM"/>
    </source>
</evidence>
<proteinExistence type="inferred from homology"/>
<name>A0A813JDS9_POLGL</name>
<dbReference type="PANTHER" id="PTHR16166:SF93">
    <property type="entry name" value="INTERMEMBRANE LIPID TRANSFER PROTEIN VPS13"/>
    <property type="match status" value="1"/>
</dbReference>
<evidence type="ECO:0000256" key="1">
    <source>
        <dbReference type="ARBA" id="ARBA00006545"/>
    </source>
</evidence>
<sequence>VEDVATAGVFGARCQVVTLRPRLVLTNASEQDLELRLSENRMLRLASGQSIEAHWQEAGEADSVPATSLCFRPLPAKGDAGAWSGIVLCSDAAAGSSAFAISRPSEVDEVWSVEVASDRGALAVSFREGSAFLAANRATRAGATMFLHPGGHQTGVEVPLGAEIQYGWRQPQLGSGSSSSSSSPLGVDVVVNGTRHTIEDMRRNIHRSLPGSSLSLVVSRTGSGTVLALEDCDAGQRGSSSSSSAGSSQAMAGNSWLQKVEIKLSRLGLSFVEEAPRPRELMYLHLGLIRLEWRQGMGDAQQLRLSISEAQVDCQLPGRVDAASRDWRRGSSLGLLRREQNAVVFANRGSGGRAFLSLLLQRGATSTRDLVIPHAEVEMDAMDVTVDDAWLDPFVNFVSSAAQSGDKESGGLAVRDVLSMAGQPIVEGYS</sequence>
<reference evidence="2" key="1">
    <citation type="submission" date="2021-02" db="EMBL/GenBank/DDBJ databases">
        <authorList>
            <person name="Dougan E. K."/>
            <person name="Rhodes N."/>
            <person name="Thang M."/>
            <person name="Chan C."/>
        </authorList>
    </citation>
    <scope>NUCLEOTIDE SEQUENCE</scope>
</reference>
<dbReference type="Proteomes" id="UP000626109">
    <property type="component" value="Unassembled WGS sequence"/>
</dbReference>